<dbReference type="Proteomes" id="UP000264702">
    <property type="component" value="Unassembled WGS sequence"/>
</dbReference>
<protein>
    <submittedName>
        <fullName evidence="1">Uncharacterized protein</fullName>
    </submittedName>
</protein>
<dbReference type="EMBL" id="QVQT01000007">
    <property type="protein sequence ID" value="RFU15062.1"/>
    <property type="molecule type" value="Genomic_DNA"/>
</dbReference>
<accession>A0A372IJD5</accession>
<dbReference type="Pfam" id="PF20138">
    <property type="entry name" value="DUF6528"/>
    <property type="match status" value="1"/>
</dbReference>
<evidence type="ECO:0000313" key="1">
    <source>
        <dbReference type="EMBL" id="RFU15062.1"/>
    </source>
</evidence>
<comment type="caution">
    <text evidence="1">The sequence shown here is derived from an EMBL/GenBank/DDBJ whole genome shotgun (WGS) entry which is preliminary data.</text>
</comment>
<name>A0A372IJD5_9BACT</name>
<evidence type="ECO:0000313" key="2">
    <source>
        <dbReference type="Proteomes" id="UP000264702"/>
    </source>
</evidence>
<organism evidence="1 2">
    <name type="scientific">Paracidobacterium acidisoli</name>
    <dbReference type="NCBI Taxonomy" id="2303751"/>
    <lineage>
        <taxon>Bacteria</taxon>
        <taxon>Pseudomonadati</taxon>
        <taxon>Acidobacteriota</taxon>
        <taxon>Terriglobia</taxon>
        <taxon>Terriglobales</taxon>
        <taxon>Acidobacteriaceae</taxon>
        <taxon>Paracidobacterium</taxon>
    </lineage>
</organism>
<dbReference type="AlphaFoldDB" id="A0A372IJD5"/>
<proteinExistence type="predicted"/>
<dbReference type="SUPFAM" id="SSF75011">
    <property type="entry name" value="3-carboxy-cis,cis-mucoante lactonizing enzyme"/>
    <property type="match status" value="1"/>
</dbReference>
<reference evidence="1 2" key="1">
    <citation type="submission" date="2018-08" db="EMBL/GenBank/DDBJ databases">
        <title>Acidipila sp. 4G-K13, an acidobacterium isolated from forest soil.</title>
        <authorList>
            <person name="Gao Z.-H."/>
            <person name="Qiu L.-H."/>
        </authorList>
    </citation>
    <scope>NUCLEOTIDE SEQUENCE [LARGE SCALE GENOMIC DNA]</scope>
    <source>
        <strain evidence="1 2">4G-K13</strain>
    </source>
</reference>
<keyword evidence="2" id="KW-1185">Reference proteome</keyword>
<gene>
    <name evidence="1" type="ORF">D0Y96_18120</name>
</gene>
<sequence>MFIITTFRMAHASTLLLCGGAQVVEDEVVTQDGRPQLKEVWRWRPEQSKEMPVPMMRKFITTDDCKAVSGGKEVLITSSGDAVALVSHVTGKTLFYATVKNAHSAEILPSGLIAVASSSAESNDGDRIVLFDRNRPDAPVATLPLSAAHGVVWDRKREVLWALGGKELLQVHVSGNATHPSLVVERRVPIPPGEGHDLQIAGDAALLYVTNSKAVFEVDPETLTFRRFQTFAGMKNIKSLSINPGSGQLVYTQADPGVWWTYTLHFMNPAQEIVLPSMIYKARWFLP</sequence>
<dbReference type="InterPro" id="IPR045383">
    <property type="entry name" value="DUF6528"/>
</dbReference>